<dbReference type="Pfam" id="PF07202">
    <property type="entry name" value="Tcp10_C"/>
    <property type="match status" value="3"/>
</dbReference>
<name>A0A834IW84_RHYFE</name>
<feature type="domain" description="Centromere protein J C-terminal" evidence="4">
    <location>
        <begin position="665"/>
        <end position="699"/>
    </location>
</feature>
<dbReference type="InterPro" id="IPR026581">
    <property type="entry name" value="TCP10L/CENPJ"/>
</dbReference>
<dbReference type="InterPro" id="IPR047002">
    <property type="entry name" value="Tcp10_C_sf"/>
</dbReference>
<gene>
    <name evidence="5" type="ORF">GWI33_005981</name>
</gene>
<keyword evidence="2" id="KW-0175">Coiled coil</keyword>
<evidence type="ECO:0000259" key="4">
    <source>
        <dbReference type="Pfam" id="PF07202"/>
    </source>
</evidence>
<dbReference type="AlphaFoldDB" id="A0A834IW84"/>
<dbReference type="GO" id="GO:0015631">
    <property type="term" value="F:tubulin binding"/>
    <property type="evidence" value="ECO:0007669"/>
    <property type="project" value="TreeGrafter"/>
</dbReference>
<accession>A0A834IW84</accession>
<dbReference type="Gene3D" id="2.60.450.20">
    <property type="match status" value="1"/>
</dbReference>
<dbReference type="GO" id="GO:0005813">
    <property type="term" value="C:centrosome"/>
    <property type="evidence" value="ECO:0007669"/>
    <property type="project" value="TreeGrafter"/>
</dbReference>
<keyword evidence="6" id="KW-1185">Reference proteome</keyword>
<feature type="domain" description="Centromere protein J C-terminal" evidence="4">
    <location>
        <begin position="737"/>
        <end position="768"/>
    </location>
</feature>
<feature type="domain" description="Centromere protein J C-terminal" evidence="4">
    <location>
        <begin position="702"/>
        <end position="735"/>
    </location>
</feature>
<dbReference type="OrthoDB" id="10252174at2759"/>
<protein>
    <recommendedName>
        <fullName evidence="4">Centromere protein J C-terminal domain-containing protein</fullName>
    </recommendedName>
</protein>
<evidence type="ECO:0000313" key="6">
    <source>
        <dbReference type="Proteomes" id="UP000625711"/>
    </source>
</evidence>
<dbReference type="GO" id="GO:0005814">
    <property type="term" value="C:centriole"/>
    <property type="evidence" value="ECO:0007669"/>
    <property type="project" value="TreeGrafter"/>
</dbReference>
<evidence type="ECO:0000256" key="3">
    <source>
        <dbReference type="SAM" id="MobiDB-lite"/>
    </source>
</evidence>
<reference evidence="5" key="1">
    <citation type="submission" date="2020-08" db="EMBL/GenBank/DDBJ databases">
        <title>Genome sequencing and assembly of the red palm weevil Rhynchophorus ferrugineus.</title>
        <authorList>
            <person name="Dias G.B."/>
            <person name="Bergman C.M."/>
            <person name="Manee M."/>
        </authorList>
    </citation>
    <scope>NUCLEOTIDE SEQUENCE</scope>
    <source>
        <strain evidence="5">AA-2017</strain>
        <tissue evidence="5">Whole larva</tissue>
    </source>
</reference>
<feature type="coiled-coil region" evidence="2">
    <location>
        <begin position="339"/>
        <end position="477"/>
    </location>
</feature>
<evidence type="ECO:0000313" key="5">
    <source>
        <dbReference type="EMBL" id="KAF7287629.1"/>
    </source>
</evidence>
<sequence length="784" mass="90811">MTPNIKTNKVHLPANSPFGGKKDFIKHRGTWKTILDNASRSPENHIANIDNSLSKTNDNKPENFRRSLDFTEVNDIRAFANKNYEKFDINEDVRNKENKQNQSPSSSNFGNLNKSIMNKIKEYAKKRFSKEKLFSNDIPEYLTDVITSPSKKEPGNYTLEEQKLERELKNFEALEKRVENSSFCSTNTSIVNLLASTPRRNEETRESDKNIIFVNDQQESIELKLKQITHKTDVLRNFLVNLHNMDSNDYCNGTVSSGQFTSAATSFSEEDTRWSTRSPSIVDNYTECDSDPSTNWLKIDAGVNTSFESHKLDETIKNNEPCKDCQELRSKISQKAINFTNLQNDNGKLRLKLKDVEEKYDDLRRQLKNNEIKYMEKIEKLEEDLEIERKKYSKEKTYFENYVKDAQNRPNKREREEITQLKQELADSKELLRLKDTKNGATQARLRTQIKQQEKEISEMKITIEKLQKENAKLNLNQKYMRRPTEVKMLQEINKNLTKLTEETFKNKLNKSDRGDGHEGHAQKKGKDQNCSDWDNKENKSFKNKETERKSSTKCQNRDSIRNESTEIEFSTAGNISLEKKYEHEFGNFSSPSNNCSSSVDKTEKVLSDGSIEISYSNGNLKKISSDGQIIKIQYFNGDTKETNLKDNIIKYHYAATDSLHIQYPDGSEVLEYPEGQKCRKYPDGRTEVSYSDGSLRIIFSDGTEEQQFPDGRKTMKNINGDQTIFLPNGQKEMHTSEYKRREYPDGTVRTLYKDGTVETIYSNGRVRLKDSSGTLIMDTHQEL</sequence>
<dbReference type="PANTHER" id="PTHR10331">
    <property type="entry name" value="T COMPLEX PROTEIN 10"/>
    <property type="match status" value="1"/>
</dbReference>
<feature type="region of interest" description="Disordered" evidence="3">
    <location>
        <begin position="506"/>
        <end position="562"/>
    </location>
</feature>
<organism evidence="5 6">
    <name type="scientific">Rhynchophorus ferrugineus</name>
    <name type="common">Red palm weevil</name>
    <name type="synonym">Curculio ferrugineus</name>
    <dbReference type="NCBI Taxonomy" id="354439"/>
    <lineage>
        <taxon>Eukaryota</taxon>
        <taxon>Metazoa</taxon>
        <taxon>Ecdysozoa</taxon>
        <taxon>Arthropoda</taxon>
        <taxon>Hexapoda</taxon>
        <taxon>Insecta</taxon>
        <taxon>Pterygota</taxon>
        <taxon>Neoptera</taxon>
        <taxon>Endopterygota</taxon>
        <taxon>Coleoptera</taxon>
        <taxon>Polyphaga</taxon>
        <taxon>Cucujiformia</taxon>
        <taxon>Curculionidae</taxon>
        <taxon>Dryophthorinae</taxon>
        <taxon>Rhynchophorus</taxon>
    </lineage>
</organism>
<dbReference type="GO" id="GO:0060271">
    <property type="term" value="P:cilium assembly"/>
    <property type="evidence" value="ECO:0007669"/>
    <property type="project" value="TreeGrafter"/>
</dbReference>
<dbReference type="InterPro" id="IPR009852">
    <property type="entry name" value="CENPJ_C_dom"/>
</dbReference>
<feature type="compositionally biased region" description="Basic and acidic residues" evidence="3">
    <location>
        <begin position="90"/>
        <end position="99"/>
    </location>
</feature>
<evidence type="ECO:0000256" key="1">
    <source>
        <dbReference type="ARBA" id="ARBA00005627"/>
    </source>
</evidence>
<dbReference type="Proteomes" id="UP000625711">
    <property type="component" value="Unassembled WGS sequence"/>
</dbReference>
<feature type="compositionally biased region" description="Polar residues" evidence="3">
    <location>
        <begin position="100"/>
        <end position="113"/>
    </location>
</feature>
<dbReference type="PANTHER" id="PTHR10331:SF6">
    <property type="entry name" value="SPINDLE ASSEMBLY ABNORMAL 4"/>
    <property type="match status" value="1"/>
</dbReference>
<dbReference type="GO" id="GO:0061511">
    <property type="term" value="P:centriole elongation"/>
    <property type="evidence" value="ECO:0007669"/>
    <property type="project" value="TreeGrafter"/>
</dbReference>
<proteinExistence type="inferred from homology"/>
<comment type="similarity">
    <text evidence="1">Belongs to the TCP10 family.</text>
</comment>
<feature type="region of interest" description="Disordered" evidence="3">
    <location>
        <begin position="90"/>
        <end position="113"/>
    </location>
</feature>
<evidence type="ECO:0000256" key="2">
    <source>
        <dbReference type="SAM" id="Coils"/>
    </source>
</evidence>
<dbReference type="EMBL" id="JAACXV010000004">
    <property type="protein sequence ID" value="KAF7287629.1"/>
    <property type="molecule type" value="Genomic_DNA"/>
</dbReference>
<comment type="caution">
    <text evidence="5">The sequence shown here is derived from an EMBL/GenBank/DDBJ whole genome shotgun (WGS) entry which is preliminary data.</text>
</comment>